<dbReference type="Proteomes" id="UP001237595">
    <property type="component" value="Unassembled WGS sequence"/>
</dbReference>
<dbReference type="Pfam" id="PF01071">
    <property type="entry name" value="GARS_A"/>
    <property type="match status" value="1"/>
</dbReference>
<evidence type="ECO:0000256" key="4">
    <source>
        <dbReference type="ARBA" id="ARBA00013255"/>
    </source>
</evidence>
<dbReference type="Pfam" id="PF02843">
    <property type="entry name" value="GARS_C"/>
    <property type="match status" value="1"/>
</dbReference>
<evidence type="ECO:0000256" key="10">
    <source>
        <dbReference type="ARBA" id="ARBA00042242"/>
    </source>
</evidence>
<keyword evidence="6 13" id="KW-0547">Nucleotide-binding</keyword>
<evidence type="ECO:0000256" key="6">
    <source>
        <dbReference type="ARBA" id="ARBA00022741"/>
    </source>
</evidence>
<evidence type="ECO:0000256" key="2">
    <source>
        <dbReference type="ARBA" id="ARBA00001946"/>
    </source>
</evidence>
<evidence type="ECO:0000256" key="9">
    <source>
        <dbReference type="ARBA" id="ARBA00038345"/>
    </source>
</evidence>
<protein>
    <recommendedName>
        <fullName evidence="4 12">Phosphoribosylamine--glycine ligase</fullName>
        <ecNumber evidence="4 12">6.3.4.13</ecNumber>
    </recommendedName>
    <alternativeName>
        <fullName evidence="12">GARS</fullName>
    </alternativeName>
    <alternativeName>
        <fullName evidence="10 12">Glycinamide ribonucleotide synthetase</fullName>
    </alternativeName>
    <alternativeName>
        <fullName evidence="11 12">Phosphoribosylglycinamide synthetase</fullName>
    </alternativeName>
</protein>
<accession>A0ABT6PWH0</accession>
<keyword evidence="7 12" id="KW-0658">Purine biosynthesis</keyword>
<dbReference type="InterPro" id="IPR000115">
    <property type="entry name" value="PRibGlycinamide_synth"/>
</dbReference>
<evidence type="ECO:0000259" key="14">
    <source>
        <dbReference type="PROSITE" id="PS50975"/>
    </source>
</evidence>
<dbReference type="SMART" id="SM01209">
    <property type="entry name" value="GARS_A"/>
    <property type="match status" value="1"/>
</dbReference>
<dbReference type="Gene3D" id="3.30.470.20">
    <property type="entry name" value="ATP-grasp fold, B domain"/>
    <property type="match status" value="1"/>
</dbReference>
<keyword evidence="16" id="KW-1185">Reference proteome</keyword>
<feature type="domain" description="ATP-grasp" evidence="14">
    <location>
        <begin position="107"/>
        <end position="307"/>
    </location>
</feature>
<dbReference type="PROSITE" id="PS50975">
    <property type="entry name" value="ATP_GRASP"/>
    <property type="match status" value="1"/>
</dbReference>
<evidence type="ECO:0000256" key="5">
    <source>
        <dbReference type="ARBA" id="ARBA00022598"/>
    </source>
</evidence>
<evidence type="ECO:0000256" key="11">
    <source>
        <dbReference type="ARBA" id="ARBA00042864"/>
    </source>
</evidence>
<evidence type="ECO:0000256" key="8">
    <source>
        <dbReference type="ARBA" id="ARBA00022840"/>
    </source>
</evidence>
<dbReference type="HAMAP" id="MF_00138">
    <property type="entry name" value="GARS"/>
    <property type="match status" value="1"/>
</dbReference>
<name>A0ABT6PWH0_9PSEU</name>
<evidence type="ECO:0000313" key="16">
    <source>
        <dbReference type="Proteomes" id="UP001237595"/>
    </source>
</evidence>
<gene>
    <name evidence="12 15" type="primary">purD</name>
    <name evidence="15" type="ORF">QFW96_27285</name>
</gene>
<dbReference type="RefSeq" id="WP_281458604.1">
    <property type="nucleotide sequence ID" value="NZ_JASAOF010000028.1"/>
</dbReference>
<dbReference type="PANTHER" id="PTHR43472">
    <property type="entry name" value="PHOSPHORIBOSYLAMINE--GLYCINE LIGASE"/>
    <property type="match status" value="1"/>
</dbReference>
<evidence type="ECO:0000256" key="12">
    <source>
        <dbReference type="HAMAP-Rule" id="MF_00138"/>
    </source>
</evidence>
<evidence type="ECO:0000313" key="15">
    <source>
        <dbReference type="EMBL" id="MDI2032353.1"/>
    </source>
</evidence>
<dbReference type="SMART" id="SM01210">
    <property type="entry name" value="GARS_C"/>
    <property type="match status" value="1"/>
</dbReference>
<dbReference type="InterPro" id="IPR020559">
    <property type="entry name" value="PRibGlycinamide_synth_CS"/>
</dbReference>
<keyword evidence="5 12" id="KW-0436">Ligase</keyword>
<dbReference type="SUPFAM" id="SSF56059">
    <property type="entry name" value="Glutathione synthetase ATP-binding domain-like"/>
    <property type="match status" value="1"/>
</dbReference>
<reference evidence="15 16" key="1">
    <citation type="submission" date="2023-04" db="EMBL/GenBank/DDBJ databases">
        <title>Draft genome sequence of Saccharopolyspora sp. TS4A08 isolated from sweet potato rhizospheric soil.</title>
        <authorList>
            <person name="Suksaard P."/>
            <person name="Duangmal K."/>
        </authorList>
    </citation>
    <scope>NUCLEOTIDE SEQUENCE [LARGE SCALE GENOMIC DNA]</scope>
    <source>
        <strain evidence="15 16">TS4A08</strain>
    </source>
</reference>
<comment type="similarity">
    <text evidence="9 12">Belongs to the GARS family.</text>
</comment>
<dbReference type="InterPro" id="IPR020562">
    <property type="entry name" value="PRibGlycinamide_synth_N"/>
</dbReference>
<dbReference type="PROSITE" id="PS00184">
    <property type="entry name" value="GARS"/>
    <property type="match status" value="1"/>
</dbReference>
<evidence type="ECO:0000256" key="13">
    <source>
        <dbReference type="PROSITE-ProRule" id="PRU00409"/>
    </source>
</evidence>
<dbReference type="EMBL" id="JASAOF010000028">
    <property type="protein sequence ID" value="MDI2032353.1"/>
    <property type="molecule type" value="Genomic_DNA"/>
</dbReference>
<organism evidence="15 16">
    <name type="scientific">Saccharopolyspora ipomoeae</name>
    <dbReference type="NCBI Taxonomy" id="3042027"/>
    <lineage>
        <taxon>Bacteria</taxon>
        <taxon>Bacillati</taxon>
        <taxon>Actinomycetota</taxon>
        <taxon>Actinomycetes</taxon>
        <taxon>Pseudonocardiales</taxon>
        <taxon>Pseudonocardiaceae</taxon>
        <taxon>Saccharopolyspora</taxon>
    </lineage>
</organism>
<evidence type="ECO:0000256" key="7">
    <source>
        <dbReference type="ARBA" id="ARBA00022755"/>
    </source>
</evidence>
<dbReference type="Gene3D" id="3.90.600.10">
    <property type="entry name" value="Phosphoribosylglycinamide synthetase, C-terminal domain"/>
    <property type="match status" value="1"/>
</dbReference>
<comment type="cofactor">
    <cofactor evidence="2">
        <name>Mg(2+)</name>
        <dbReference type="ChEBI" id="CHEBI:18420"/>
    </cofactor>
</comment>
<dbReference type="InterPro" id="IPR013815">
    <property type="entry name" value="ATP_grasp_subdomain_1"/>
</dbReference>
<comment type="caution">
    <text evidence="15">The sequence shown here is derived from an EMBL/GenBank/DDBJ whole genome shotgun (WGS) entry which is preliminary data.</text>
</comment>
<dbReference type="Gene3D" id="3.30.1490.20">
    <property type="entry name" value="ATP-grasp fold, A domain"/>
    <property type="match status" value="1"/>
</dbReference>
<evidence type="ECO:0000256" key="1">
    <source>
        <dbReference type="ARBA" id="ARBA00001936"/>
    </source>
</evidence>
<dbReference type="GO" id="GO:0004637">
    <property type="term" value="F:phosphoribosylamine-glycine ligase activity"/>
    <property type="evidence" value="ECO:0007669"/>
    <property type="project" value="UniProtKB-EC"/>
</dbReference>
<dbReference type="PANTHER" id="PTHR43472:SF1">
    <property type="entry name" value="PHOSPHORIBOSYLAMINE--GLYCINE LIGASE, CHLOROPLASTIC"/>
    <property type="match status" value="1"/>
</dbReference>
<dbReference type="NCBIfam" id="TIGR00877">
    <property type="entry name" value="purD"/>
    <property type="match status" value="1"/>
</dbReference>
<evidence type="ECO:0000256" key="3">
    <source>
        <dbReference type="ARBA" id="ARBA00005174"/>
    </source>
</evidence>
<dbReference type="Gene3D" id="3.40.50.20">
    <property type="match status" value="1"/>
</dbReference>
<sequence length="420" mass="43581">MRILVIGGGGREHAIVLALSRDPSVTALACAPGNAGTAALAESYAVDVAKPDEVAALATRWKADLVVFGPETPLVAGASDAVRAAGIPCFGPSKAAARIEGSKAFAKDVMVSAGVPTARSEIVDNPAKLDAALSGFGPTWVVKDDGLAAGKGVLVTSDFDAARAHAMKLLDGGHPVLLESFLDGPEASLFCLVDGTTVVPLLPAQDFKRVGDEDAGPNTGGMGAYAPLPWAPDGLVDEVVRTVVQPTVDELDRRGTPFSGLLYAGLALTSNGPQVIEFNCRFGDPETQAVLALLHTPLARLFHAVANGELADQPPLEWEPGSAVTVVLAAEGYPGRPRVDDVIQGSDMQGVLHSGTRRREDGAVLSSGGRVLSVVATGPDLTAARDEVYKRVERVHLPGAHWRTDIARRAADGEITVPRA</sequence>
<dbReference type="InterPro" id="IPR020561">
    <property type="entry name" value="PRibGlycinamid_synth_ATP-grasp"/>
</dbReference>
<comment type="cofactor">
    <cofactor evidence="1">
        <name>Mn(2+)</name>
        <dbReference type="ChEBI" id="CHEBI:29035"/>
    </cofactor>
</comment>
<dbReference type="EC" id="6.3.4.13" evidence="4 12"/>
<dbReference type="Pfam" id="PF02844">
    <property type="entry name" value="GARS_N"/>
    <property type="match status" value="1"/>
</dbReference>
<dbReference type="InterPro" id="IPR037123">
    <property type="entry name" value="PRibGlycinamide_synth_C_sf"/>
</dbReference>
<dbReference type="SUPFAM" id="SSF51246">
    <property type="entry name" value="Rudiment single hybrid motif"/>
    <property type="match status" value="1"/>
</dbReference>
<dbReference type="InterPro" id="IPR020560">
    <property type="entry name" value="PRibGlycinamide_synth_C-dom"/>
</dbReference>
<comment type="catalytic activity">
    <reaction evidence="12">
        <text>5-phospho-beta-D-ribosylamine + glycine + ATP = N(1)-(5-phospho-beta-D-ribosyl)glycinamide + ADP + phosphate + H(+)</text>
        <dbReference type="Rhea" id="RHEA:17453"/>
        <dbReference type="ChEBI" id="CHEBI:15378"/>
        <dbReference type="ChEBI" id="CHEBI:30616"/>
        <dbReference type="ChEBI" id="CHEBI:43474"/>
        <dbReference type="ChEBI" id="CHEBI:57305"/>
        <dbReference type="ChEBI" id="CHEBI:58681"/>
        <dbReference type="ChEBI" id="CHEBI:143788"/>
        <dbReference type="ChEBI" id="CHEBI:456216"/>
        <dbReference type="EC" id="6.3.4.13"/>
    </reaction>
</comment>
<dbReference type="SUPFAM" id="SSF52440">
    <property type="entry name" value="PreATP-grasp domain"/>
    <property type="match status" value="1"/>
</dbReference>
<dbReference type="InterPro" id="IPR016185">
    <property type="entry name" value="PreATP-grasp_dom_sf"/>
</dbReference>
<dbReference type="InterPro" id="IPR011054">
    <property type="entry name" value="Rudment_hybrid_motif"/>
</dbReference>
<keyword evidence="8 13" id="KW-0067">ATP-binding</keyword>
<dbReference type="InterPro" id="IPR011761">
    <property type="entry name" value="ATP-grasp"/>
</dbReference>
<comment type="pathway">
    <text evidence="3 12">Purine metabolism; IMP biosynthesis via de novo pathway; N(1)-(5-phospho-D-ribosyl)glycinamide from 5-phospho-alpha-D-ribose 1-diphosphate: step 2/2.</text>
</comment>
<proteinExistence type="inferred from homology"/>